<organism evidence="3 4">
    <name type="scientific">Sulfitobacter pacificus</name>
    <dbReference type="NCBI Taxonomy" id="1499314"/>
    <lineage>
        <taxon>Bacteria</taxon>
        <taxon>Pseudomonadati</taxon>
        <taxon>Pseudomonadota</taxon>
        <taxon>Alphaproteobacteria</taxon>
        <taxon>Rhodobacterales</taxon>
        <taxon>Roseobacteraceae</taxon>
        <taxon>Sulfitobacter</taxon>
    </lineage>
</organism>
<dbReference type="SUPFAM" id="SSF53300">
    <property type="entry name" value="vWA-like"/>
    <property type="match status" value="1"/>
</dbReference>
<proteinExistence type="predicted"/>
<reference evidence="3" key="2">
    <citation type="submission" date="2023-01" db="EMBL/GenBank/DDBJ databases">
        <title>Draft genome sequence of Sulfitobacter pacificus strain NBRC 109915.</title>
        <authorList>
            <person name="Sun Q."/>
            <person name="Mori K."/>
        </authorList>
    </citation>
    <scope>NUCLEOTIDE SEQUENCE</scope>
    <source>
        <strain evidence="3">NBRC 109915</strain>
    </source>
</reference>
<dbReference type="RefSeq" id="WP_284370282.1">
    <property type="nucleotide sequence ID" value="NZ_BSNL01000001.1"/>
</dbReference>
<comment type="caution">
    <text evidence="3">The sequence shown here is derived from an EMBL/GenBank/DDBJ whole genome shotgun (WGS) entry which is preliminary data.</text>
</comment>
<accession>A0ABQ5VED5</accession>
<gene>
    <name evidence="3" type="ORF">GCM10007927_05260</name>
</gene>
<sequence>MPLLLFLFLAMMPAPVLACGLALVLAVDVSGSVDQQEYRIQMDGLAAALRDGIVVDALIDQQAQISLIQWSGASRQEQSVPWTPVKTVDDVYRLAEVIEAVPRPWRNYSTAIGEALALALASFETLDTKMQCDRRVIDVSGDGRSNEGPPPQDMRLALRRAGITVNALAIEEEGGDLTAYFFENLIEGEGAFVVSAHGFMDYPAQIRRKLQRETTKQLSRLVPPGKCDHTSFSCDHKRASQRILP</sequence>
<dbReference type="Pfam" id="PF06707">
    <property type="entry name" value="DUF1194"/>
    <property type="match status" value="1"/>
</dbReference>
<feature type="domain" description="VWFA" evidence="2">
    <location>
        <begin position="22"/>
        <end position="218"/>
    </location>
</feature>
<evidence type="ECO:0000313" key="3">
    <source>
        <dbReference type="EMBL" id="GLQ25723.1"/>
    </source>
</evidence>
<keyword evidence="1" id="KW-0732">Signal</keyword>
<dbReference type="EMBL" id="BSNL01000001">
    <property type="protein sequence ID" value="GLQ25723.1"/>
    <property type="molecule type" value="Genomic_DNA"/>
</dbReference>
<evidence type="ECO:0000256" key="1">
    <source>
        <dbReference type="SAM" id="SignalP"/>
    </source>
</evidence>
<reference evidence="3" key="1">
    <citation type="journal article" date="2014" name="Int. J. Syst. Evol. Microbiol.">
        <title>Complete genome of a new Firmicutes species belonging to the dominant human colonic microbiota ('Ruminococcus bicirculans') reveals two chromosomes and a selective capacity to utilize plant glucans.</title>
        <authorList>
            <consortium name="NISC Comparative Sequencing Program"/>
            <person name="Wegmann U."/>
            <person name="Louis P."/>
            <person name="Goesmann A."/>
            <person name="Henrissat B."/>
            <person name="Duncan S.H."/>
            <person name="Flint H.J."/>
        </authorList>
    </citation>
    <scope>NUCLEOTIDE SEQUENCE</scope>
    <source>
        <strain evidence="3">NBRC 109915</strain>
    </source>
</reference>
<keyword evidence="4" id="KW-1185">Reference proteome</keyword>
<protein>
    <recommendedName>
        <fullName evidence="2">VWFA domain-containing protein</fullName>
    </recommendedName>
</protein>
<dbReference type="CDD" id="cd00198">
    <property type="entry name" value="vWFA"/>
    <property type="match status" value="1"/>
</dbReference>
<dbReference type="InterPro" id="IPR036465">
    <property type="entry name" value="vWFA_dom_sf"/>
</dbReference>
<dbReference type="InterPro" id="IPR010607">
    <property type="entry name" value="DUF1194"/>
</dbReference>
<name>A0ABQ5VED5_9RHOB</name>
<dbReference type="PROSITE" id="PS50234">
    <property type="entry name" value="VWFA"/>
    <property type="match status" value="1"/>
</dbReference>
<feature type="signal peptide" evidence="1">
    <location>
        <begin position="1"/>
        <end position="18"/>
    </location>
</feature>
<dbReference type="InterPro" id="IPR002035">
    <property type="entry name" value="VWF_A"/>
</dbReference>
<evidence type="ECO:0000313" key="4">
    <source>
        <dbReference type="Proteomes" id="UP001161388"/>
    </source>
</evidence>
<feature type="chain" id="PRO_5045088253" description="VWFA domain-containing protein" evidence="1">
    <location>
        <begin position="19"/>
        <end position="245"/>
    </location>
</feature>
<dbReference type="Proteomes" id="UP001161388">
    <property type="component" value="Unassembled WGS sequence"/>
</dbReference>
<dbReference type="Gene3D" id="3.40.50.410">
    <property type="entry name" value="von Willebrand factor, type A domain"/>
    <property type="match status" value="1"/>
</dbReference>
<evidence type="ECO:0000259" key="2">
    <source>
        <dbReference type="PROSITE" id="PS50234"/>
    </source>
</evidence>